<comment type="caution">
    <text evidence="1">The sequence shown here is derived from an EMBL/GenBank/DDBJ whole genome shotgun (WGS) entry which is preliminary data.</text>
</comment>
<dbReference type="AlphaFoldDB" id="A0A1F7I065"/>
<dbReference type="SUPFAM" id="SSF49464">
    <property type="entry name" value="Carboxypeptidase regulatory domain-like"/>
    <property type="match status" value="1"/>
</dbReference>
<dbReference type="InterPro" id="IPR008969">
    <property type="entry name" value="CarboxyPept-like_regulatory"/>
</dbReference>
<accession>A0A1F7I065</accession>
<dbReference type="EMBL" id="MGAC01000054">
    <property type="protein sequence ID" value="OGK36758.1"/>
    <property type="molecule type" value="Genomic_DNA"/>
</dbReference>
<dbReference type="Gene3D" id="2.60.40.1120">
    <property type="entry name" value="Carboxypeptidase-like, regulatory domain"/>
    <property type="match status" value="1"/>
</dbReference>
<evidence type="ECO:0000313" key="1">
    <source>
        <dbReference type="EMBL" id="OGK36758.1"/>
    </source>
</evidence>
<proteinExistence type="predicted"/>
<organism evidence="1 2">
    <name type="scientific">Candidatus Roizmanbacteria bacterium RIFCSPHIGHO2_12_FULL_41_11</name>
    <dbReference type="NCBI Taxonomy" id="1802052"/>
    <lineage>
        <taxon>Bacteria</taxon>
        <taxon>Candidatus Roizmaniibacteriota</taxon>
    </lineage>
</organism>
<dbReference type="SUPFAM" id="SSF51445">
    <property type="entry name" value="(Trans)glycosidases"/>
    <property type="match status" value="1"/>
</dbReference>
<evidence type="ECO:0000313" key="2">
    <source>
        <dbReference type="Proteomes" id="UP000176803"/>
    </source>
</evidence>
<protein>
    <recommendedName>
        <fullName evidence="3">Glycoside hydrolase family 5 domain-containing protein</fullName>
    </recommendedName>
</protein>
<dbReference type="Gene3D" id="3.20.20.80">
    <property type="entry name" value="Glycosidases"/>
    <property type="match status" value="1"/>
</dbReference>
<dbReference type="InterPro" id="IPR017853">
    <property type="entry name" value="GH"/>
</dbReference>
<sequence>MKYVIGLIIATFLFLSLLPLSAVVLAKPQIWEIRSIDTMKMSRDKARAKLDDLAFDKVIDWEMQSIKMMGANYVAIDTPYDAEFRPFLNRWVTSARKHGLAVWFRGNWSNWEGWFDYPKNLTPDEHIAKTHDFITKNADLFVNNDIFEACPECENSGYWQQPADNNKYQLFIRNERFSLEDAFSTIQKNIHTNYISIIGGRAKDVLDQRTFTKLENVATIDHYAKNPANYEQYIAYFNNRFQTKVLFSEIGAPIPDIHGNMNEDEQADFIDQVLSLLYKHRQQVVGLNYWVLSDGTTALYNDDGSERKALGVLKKYFLPGAIAGEVKNPLGDRLANVQIKTGDSLNSTTTDKNGRYSLILPQGDALIEIGGKEFTAKSKSFKIEKDAHFIYNEVIEPKHQGLLYRLRLFLRKVFYVNKKTK</sequence>
<reference evidence="1 2" key="1">
    <citation type="journal article" date="2016" name="Nat. Commun.">
        <title>Thousands of microbial genomes shed light on interconnected biogeochemical processes in an aquifer system.</title>
        <authorList>
            <person name="Anantharaman K."/>
            <person name="Brown C.T."/>
            <person name="Hug L.A."/>
            <person name="Sharon I."/>
            <person name="Castelle C.J."/>
            <person name="Probst A.J."/>
            <person name="Thomas B.C."/>
            <person name="Singh A."/>
            <person name="Wilkins M.J."/>
            <person name="Karaoz U."/>
            <person name="Brodie E.L."/>
            <person name="Williams K.H."/>
            <person name="Hubbard S.S."/>
            <person name="Banfield J.F."/>
        </authorList>
    </citation>
    <scope>NUCLEOTIDE SEQUENCE [LARGE SCALE GENOMIC DNA]</scope>
</reference>
<gene>
    <name evidence="1" type="ORF">A3F03_03615</name>
</gene>
<evidence type="ECO:0008006" key="3">
    <source>
        <dbReference type="Google" id="ProtNLM"/>
    </source>
</evidence>
<name>A0A1F7I065_9BACT</name>
<dbReference type="Proteomes" id="UP000176803">
    <property type="component" value="Unassembled WGS sequence"/>
</dbReference>